<keyword evidence="2" id="KW-1185">Reference proteome</keyword>
<gene>
    <name evidence="1" type="ORF">CHCC15381_4102</name>
</gene>
<sequence length="125" mass="14732">MVLKERGQIGQEFGVEEIADYLRLRGLKPKIDVMRFGDHFGGSITFWYRLRRYYIALVQFDKPGDEDPLSSKSGFTQLGMDSKGQAERIMIHLVAHFNGWYRTNKEPNPREEHWVNLYIDYDDQS</sequence>
<evidence type="ECO:0000313" key="1">
    <source>
        <dbReference type="EMBL" id="TWL39536.1"/>
    </source>
</evidence>
<evidence type="ECO:0000313" key="2">
    <source>
        <dbReference type="Proteomes" id="UP000429980"/>
    </source>
</evidence>
<organism evidence="1 2">
    <name type="scientific">Bacillus paralicheniformis</name>
    <dbReference type="NCBI Taxonomy" id="1648923"/>
    <lineage>
        <taxon>Bacteria</taxon>
        <taxon>Bacillati</taxon>
        <taxon>Bacillota</taxon>
        <taxon>Bacilli</taxon>
        <taxon>Bacillales</taxon>
        <taxon>Bacillaceae</taxon>
        <taxon>Bacillus</taxon>
    </lineage>
</organism>
<dbReference type="RefSeq" id="WP_073411087.1">
    <property type="nucleotide sequence ID" value="NZ_CP082896.1"/>
</dbReference>
<name>A0ABY3FWL8_9BACI</name>
<accession>A0ABY3FWL8</accession>
<dbReference type="EMBL" id="NILF01000033">
    <property type="protein sequence ID" value="TWL39536.1"/>
    <property type="molecule type" value="Genomic_DNA"/>
</dbReference>
<dbReference type="Proteomes" id="UP000429980">
    <property type="component" value="Unassembled WGS sequence"/>
</dbReference>
<comment type="caution">
    <text evidence="1">The sequence shown here is derived from an EMBL/GenBank/DDBJ whole genome shotgun (WGS) entry which is preliminary data.</text>
</comment>
<reference evidence="1 2" key="1">
    <citation type="submission" date="2019-06" db="EMBL/GenBank/DDBJ databases">
        <title>Genome sequence analysis of &gt;100 Bacillus licheniformis strains suggests intrinsic resistance to this species.</title>
        <authorList>
            <person name="Wels M."/>
            <person name="Siezen R.J."/>
            <person name="Johansen E."/>
            <person name="Stuer-Lauridsen B."/>
            <person name="Bjerre K."/>
            <person name="Nielsen B.K.K."/>
        </authorList>
    </citation>
    <scope>NUCLEOTIDE SEQUENCE [LARGE SCALE GENOMIC DNA]</scope>
    <source>
        <strain evidence="1 2">BAC-15381</strain>
    </source>
</reference>
<protein>
    <submittedName>
        <fullName evidence="1">Uncharacterized protein</fullName>
    </submittedName>
</protein>
<proteinExistence type="predicted"/>